<keyword evidence="4" id="KW-0704">Schiff base</keyword>
<dbReference type="EMBL" id="VSSQ01028739">
    <property type="protein sequence ID" value="MPM78574.1"/>
    <property type="molecule type" value="Genomic_DNA"/>
</dbReference>
<keyword evidence="3 5" id="KW-0456">Lyase</keyword>
<evidence type="ECO:0000256" key="2">
    <source>
        <dbReference type="ARBA" id="ARBA00012060"/>
    </source>
</evidence>
<sequence length="224" mass="25201">MSDFLKNICVSISGPAFTDCLKQISGCQLAELRFDLVDLNETEIKDLVSTGIEWIITVRSEFLEQPDFEKKFNAALNNMVRFVDVDYTLMNDQRAMNLMKITKASSKSLLLSYHNTAETPVASELVQICNTMNSRGADAIKIVCLARSGKDVDTIRNLYAQFEKITAFCFGTIGRETRIEALFRGIRLSYVYSDSGKSTAPGQYSFTEMCTFAEIAEKKVRDNE</sequence>
<dbReference type="AlphaFoldDB" id="A0A645CNW7"/>
<gene>
    <name evidence="5" type="primary">aroD_8</name>
    <name evidence="5" type="ORF">SDC9_125585</name>
</gene>
<evidence type="ECO:0000256" key="3">
    <source>
        <dbReference type="ARBA" id="ARBA00023239"/>
    </source>
</evidence>
<proteinExistence type="predicted"/>
<dbReference type="Gene3D" id="3.20.20.70">
    <property type="entry name" value="Aldolase class I"/>
    <property type="match status" value="1"/>
</dbReference>
<comment type="catalytic activity">
    <reaction evidence="1">
        <text>3-dehydroquinate = 3-dehydroshikimate + H2O</text>
        <dbReference type="Rhea" id="RHEA:21096"/>
        <dbReference type="ChEBI" id="CHEBI:15377"/>
        <dbReference type="ChEBI" id="CHEBI:16630"/>
        <dbReference type="ChEBI" id="CHEBI:32364"/>
        <dbReference type="EC" id="4.2.1.10"/>
    </reaction>
</comment>
<dbReference type="Pfam" id="PF01487">
    <property type="entry name" value="DHquinase_I"/>
    <property type="match status" value="1"/>
</dbReference>
<comment type="caution">
    <text evidence="5">The sequence shown here is derived from an EMBL/GenBank/DDBJ whole genome shotgun (WGS) entry which is preliminary data.</text>
</comment>
<dbReference type="SUPFAM" id="SSF51569">
    <property type="entry name" value="Aldolase"/>
    <property type="match status" value="1"/>
</dbReference>
<dbReference type="GO" id="GO:0003855">
    <property type="term" value="F:3-dehydroquinate dehydratase activity"/>
    <property type="evidence" value="ECO:0007669"/>
    <property type="project" value="UniProtKB-EC"/>
</dbReference>
<evidence type="ECO:0000256" key="1">
    <source>
        <dbReference type="ARBA" id="ARBA00001864"/>
    </source>
</evidence>
<dbReference type="PANTHER" id="PTHR43699:SF1">
    <property type="entry name" value="3-DEHYDROQUINATE DEHYDRATASE"/>
    <property type="match status" value="1"/>
</dbReference>
<accession>A0A645CNW7</accession>
<protein>
    <recommendedName>
        <fullName evidence="2">3-dehydroquinate dehydratase</fullName>
        <ecNumber evidence="2">4.2.1.10</ecNumber>
    </recommendedName>
</protein>
<dbReference type="InterPro" id="IPR001381">
    <property type="entry name" value="DHquinase_I"/>
</dbReference>
<evidence type="ECO:0000256" key="4">
    <source>
        <dbReference type="ARBA" id="ARBA00023270"/>
    </source>
</evidence>
<dbReference type="InterPro" id="IPR050146">
    <property type="entry name" value="Type-I_3-dehydroquinase"/>
</dbReference>
<evidence type="ECO:0000313" key="5">
    <source>
        <dbReference type="EMBL" id="MPM78574.1"/>
    </source>
</evidence>
<organism evidence="5">
    <name type="scientific">bioreactor metagenome</name>
    <dbReference type="NCBI Taxonomy" id="1076179"/>
    <lineage>
        <taxon>unclassified sequences</taxon>
        <taxon>metagenomes</taxon>
        <taxon>ecological metagenomes</taxon>
    </lineage>
</organism>
<dbReference type="CDD" id="cd00502">
    <property type="entry name" value="DHQase_I"/>
    <property type="match status" value="1"/>
</dbReference>
<dbReference type="EC" id="4.2.1.10" evidence="2"/>
<dbReference type="InterPro" id="IPR013785">
    <property type="entry name" value="Aldolase_TIM"/>
</dbReference>
<dbReference type="PANTHER" id="PTHR43699">
    <property type="entry name" value="3-DEHYDROQUINATE DEHYDRATASE"/>
    <property type="match status" value="1"/>
</dbReference>
<dbReference type="GO" id="GO:0046279">
    <property type="term" value="P:3,4-dihydroxybenzoate biosynthetic process"/>
    <property type="evidence" value="ECO:0007669"/>
    <property type="project" value="TreeGrafter"/>
</dbReference>
<reference evidence="5" key="1">
    <citation type="submission" date="2019-08" db="EMBL/GenBank/DDBJ databases">
        <authorList>
            <person name="Kucharzyk K."/>
            <person name="Murdoch R.W."/>
            <person name="Higgins S."/>
            <person name="Loffler F."/>
        </authorList>
    </citation>
    <scope>NUCLEOTIDE SEQUENCE</scope>
</reference>
<name>A0A645CNW7_9ZZZZ</name>